<comment type="caution">
    <text evidence="1">The sequence shown here is derived from an EMBL/GenBank/DDBJ whole genome shotgun (WGS) entry which is preliminary data.</text>
</comment>
<dbReference type="Proteomes" id="UP000814140">
    <property type="component" value="Unassembled WGS sequence"/>
</dbReference>
<protein>
    <submittedName>
        <fullName evidence="1">Tetrapyrrole biosynthesis uroporphyrinogen III synthase</fullName>
    </submittedName>
</protein>
<accession>A0ACB8T3N4</accession>
<reference evidence="1" key="1">
    <citation type="submission" date="2021-03" db="EMBL/GenBank/DDBJ databases">
        <authorList>
            <consortium name="DOE Joint Genome Institute"/>
            <person name="Ahrendt S."/>
            <person name="Looney B.P."/>
            <person name="Miyauchi S."/>
            <person name="Morin E."/>
            <person name="Drula E."/>
            <person name="Courty P.E."/>
            <person name="Chicoki N."/>
            <person name="Fauchery L."/>
            <person name="Kohler A."/>
            <person name="Kuo A."/>
            <person name="Labutti K."/>
            <person name="Pangilinan J."/>
            <person name="Lipzen A."/>
            <person name="Riley R."/>
            <person name="Andreopoulos W."/>
            <person name="He G."/>
            <person name="Johnson J."/>
            <person name="Barry K.W."/>
            <person name="Grigoriev I.V."/>
            <person name="Nagy L."/>
            <person name="Hibbett D."/>
            <person name="Henrissat B."/>
            <person name="Matheny P.B."/>
            <person name="Labbe J."/>
            <person name="Martin F."/>
        </authorList>
    </citation>
    <scope>NUCLEOTIDE SEQUENCE</scope>
    <source>
        <strain evidence="1">HHB10654</strain>
    </source>
</reference>
<organism evidence="1 2">
    <name type="scientific">Artomyces pyxidatus</name>
    <dbReference type="NCBI Taxonomy" id="48021"/>
    <lineage>
        <taxon>Eukaryota</taxon>
        <taxon>Fungi</taxon>
        <taxon>Dikarya</taxon>
        <taxon>Basidiomycota</taxon>
        <taxon>Agaricomycotina</taxon>
        <taxon>Agaricomycetes</taxon>
        <taxon>Russulales</taxon>
        <taxon>Auriscalpiaceae</taxon>
        <taxon>Artomyces</taxon>
    </lineage>
</organism>
<evidence type="ECO:0000313" key="2">
    <source>
        <dbReference type="Proteomes" id="UP000814140"/>
    </source>
</evidence>
<dbReference type="EMBL" id="MU277203">
    <property type="protein sequence ID" value="KAI0063335.1"/>
    <property type="molecule type" value="Genomic_DNA"/>
</dbReference>
<evidence type="ECO:0000313" key="1">
    <source>
        <dbReference type="EMBL" id="KAI0063335.1"/>
    </source>
</evidence>
<sequence>MNTNVLLLRAPTHPTESDAYTRALLDAHYTPISIPVLETVLVNNDELARRIRSGPQEIKGVVVTSARGAEGWGQAVQAVSDESGGVDWRATPFYTVGEATAAALAALSHSPTSSPSHQRLFPCDIRGAQTGTAAALARYIVEDQGPLPSTDPPLRMLYLTGDKNRDTLPRILHDGGIELDDLQVYATQGSRAFETDLQAILKLHEAEEDTPWWIAFFAPSAAAYVLPHLRVYFDILPASAALQRQARIAAIGPTTGDFLRSEMGVHVDAVAERPSAEGLVRALRTASDTR</sequence>
<proteinExistence type="predicted"/>
<gene>
    <name evidence="1" type="ORF">BV25DRAFT_1869819</name>
</gene>
<keyword evidence="2" id="KW-1185">Reference proteome</keyword>
<name>A0ACB8T3N4_9AGAM</name>
<reference evidence="1" key="2">
    <citation type="journal article" date="2022" name="New Phytol.">
        <title>Evolutionary transition to the ectomycorrhizal habit in the genomes of a hyperdiverse lineage of mushroom-forming fungi.</title>
        <authorList>
            <person name="Looney B."/>
            <person name="Miyauchi S."/>
            <person name="Morin E."/>
            <person name="Drula E."/>
            <person name="Courty P.E."/>
            <person name="Kohler A."/>
            <person name="Kuo A."/>
            <person name="LaButti K."/>
            <person name="Pangilinan J."/>
            <person name="Lipzen A."/>
            <person name="Riley R."/>
            <person name="Andreopoulos W."/>
            <person name="He G."/>
            <person name="Johnson J."/>
            <person name="Nolan M."/>
            <person name="Tritt A."/>
            <person name="Barry K.W."/>
            <person name="Grigoriev I.V."/>
            <person name="Nagy L.G."/>
            <person name="Hibbett D."/>
            <person name="Henrissat B."/>
            <person name="Matheny P.B."/>
            <person name="Labbe J."/>
            <person name="Martin F.M."/>
        </authorList>
    </citation>
    <scope>NUCLEOTIDE SEQUENCE</scope>
    <source>
        <strain evidence="1">HHB10654</strain>
    </source>
</reference>